<dbReference type="AlphaFoldDB" id="A0A2I5TN36"/>
<dbReference type="EMBL" id="CP025085">
    <property type="protein sequence ID" value="AUH01656.1"/>
    <property type="molecule type" value="Genomic_DNA"/>
</dbReference>
<name>A0A2I5TN36_SERS3</name>
<dbReference type="KEGG" id="sera:Ser39006_018720"/>
<reference evidence="2 3" key="1">
    <citation type="journal article" date="2013" name="Genome Announc.">
        <title>Draft genome sequence of Serratia sp. strain ATCC 39006, a model bacterium for analysis of the biosynthesis and regulation of prodigiosin, a carbapenem, and gas vesicles.</title>
        <authorList>
            <person name="Fineran P.C."/>
            <person name="Iglesias Cans M.C."/>
            <person name="Ramsay J.P."/>
            <person name="Wilf N.M."/>
            <person name="Cossyleon D."/>
            <person name="McNeil M.B."/>
            <person name="Williamson N.R."/>
            <person name="Monson R.E."/>
            <person name="Becher S.A."/>
            <person name="Stanton J.A."/>
            <person name="Brugger K."/>
            <person name="Brown S.D."/>
            <person name="Salmond G.P."/>
        </authorList>
    </citation>
    <scope>NUCLEOTIDE SEQUENCE [LARGE SCALE GENOMIC DNA]</scope>
    <source>
        <strain evidence="2">ATCC 39006</strain>
        <strain evidence="3">ATCC 39006 / SC 11482</strain>
    </source>
</reference>
<proteinExistence type="predicted"/>
<reference evidence="2" key="4">
    <citation type="submission" date="2017-11" db="EMBL/GenBank/DDBJ databases">
        <title>Complete genome sequence of Serratia sp. ATCC 39006.</title>
        <authorList>
            <person name="Hampton H.G."/>
            <person name="Jackson S.A."/>
            <person name="Jauregui R."/>
            <person name="Poulter G.T.M."/>
            <person name="Salmond G.P.C."/>
            <person name="Fineran P.C."/>
        </authorList>
    </citation>
    <scope>NUCLEOTIDE SEQUENCE</scope>
    <source>
        <strain evidence="2">ATCC 39006</strain>
    </source>
</reference>
<evidence type="ECO:0000313" key="3">
    <source>
        <dbReference type="Proteomes" id="UP000017700"/>
    </source>
</evidence>
<dbReference type="Proteomes" id="UP000017700">
    <property type="component" value="Chromosome"/>
</dbReference>
<organism evidence="2 3">
    <name type="scientific">Serratia sp. (strain ATCC 39006)</name>
    <name type="common">Prodigiosinella confusarubida</name>
    <dbReference type="NCBI Taxonomy" id="104623"/>
    <lineage>
        <taxon>Bacteria</taxon>
        <taxon>Pseudomonadati</taxon>
        <taxon>Pseudomonadota</taxon>
        <taxon>Gammaproteobacteria</taxon>
        <taxon>Enterobacterales</taxon>
        <taxon>Pectobacteriaceae</taxon>
        <taxon>Prodigiosinella</taxon>
    </lineage>
</organism>
<sequence length="64" mass="7490">MPLPLSRLFKGFRRKQIIPNASYLNPLQIKKIIFTSDKKPAFDQFFYFSIRSVDKKRSRIGAGI</sequence>
<dbReference type="EMBL" id="CP025084">
    <property type="protein sequence ID" value="AUH05979.1"/>
    <property type="molecule type" value="Genomic_DNA"/>
</dbReference>
<evidence type="ECO:0000313" key="2">
    <source>
        <dbReference type="EMBL" id="AUH05979.1"/>
    </source>
</evidence>
<evidence type="ECO:0000313" key="4">
    <source>
        <dbReference type="Proteomes" id="UP000233778"/>
    </source>
</evidence>
<keyword evidence="3" id="KW-1185">Reference proteome</keyword>
<dbReference type="KEGG" id="serq:CWC46_18720"/>
<accession>A0A2I5TN36</accession>
<gene>
    <name evidence="1" type="ORF">CWC46_18720</name>
    <name evidence="2" type="ORF">Ser39006_018720</name>
</gene>
<dbReference type="Proteomes" id="UP000233778">
    <property type="component" value="Chromosome"/>
</dbReference>
<protein>
    <submittedName>
        <fullName evidence="2">Uncharacterized protein</fullName>
    </submittedName>
</protein>
<reference evidence="1 4" key="3">
    <citation type="submission" date="2017-11" db="EMBL/GenBank/DDBJ databases">
        <title>Complete genome sequence of Serratia sp. ATCC 39006 LacA.</title>
        <authorList>
            <person name="Hampton H.G."/>
            <person name="Jackson S.A."/>
            <person name="Jauregui R."/>
            <person name="Poulter G.T.M."/>
            <person name="Salmond G.P.C."/>
            <person name="Fineran P.C."/>
        </authorList>
    </citation>
    <scope>NUCLEOTIDE SEQUENCE [LARGE SCALE GENOMIC DNA]</scope>
    <source>
        <strain evidence="1 4">ATCC 39006</strain>
    </source>
</reference>
<evidence type="ECO:0000313" key="1">
    <source>
        <dbReference type="EMBL" id="AUH01656.1"/>
    </source>
</evidence>
<reference evidence="2" key="2">
    <citation type="submission" date="2013-09" db="EMBL/GenBank/DDBJ databases">
        <authorList>
            <person name="Wang G."/>
            <person name="Yang Y."/>
            <person name="Su Y."/>
        </authorList>
    </citation>
    <scope>NUCLEOTIDE SEQUENCE</scope>
    <source>
        <strain evidence="2">ATCC 39006</strain>
    </source>
</reference>